<accession>A0A9N9FUU4</accession>
<dbReference type="Proteomes" id="UP000789831">
    <property type="component" value="Unassembled WGS sequence"/>
</dbReference>
<dbReference type="AlphaFoldDB" id="A0A9N9FUU4"/>
<dbReference type="EMBL" id="CAJVPL010001257">
    <property type="protein sequence ID" value="CAG8561707.1"/>
    <property type="molecule type" value="Genomic_DNA"/>
</dbReference>
<protein>
    <submittedName>
        <fullName evidence="1">3336_t:CDS:1</fullName>
    </submittedName>
</protein>
<evidence type="ECO:0000313" key="2">
    <source>
        <dbReference type="Proteomes" id="UP000789831"/>
    </source>
</evidence>
<keyword evidence="2" id="KW-1185">Reference proteome</keyword>
<sequence length="50" mass="5536">MILKKLFTVSRAIGLPILATDLDISIGHATKTLIRTELFNGTVEVGFEKY</sequence>
<evidence type="ECO:0000313" key="1">
    <source>
        <dbReference type="EMBL" id="CAG8561707.1"/>
    </source>
</evidence>
<comment type="caution">
    <text evidence="1">The sequence shown here is derived from an EMBL/GenBank/DDBJ whole genome shotgun (WGS) entry which is preliminary data.</text>
</comment>
<organism evidence="1 2">
    <name type="scientific">Ambispora gerdemannii</name>
    <dbReference type="NCBI Taxonomy" id="144530"/>
    <lineage>
        <taxon>Eukaryota</taxon>
        <taxon>Fungi</taxon>
        <taxon>Fungi incertae sedis</taxon>
        <taxon>Mucoromycota</taxon>
        <taxon>Glomeromycotina</taxon>
        <taxon>Glomeromycetes</taxon>
        <taxon>Archaeosporales</taxon>
        <taxon>Ambisporaceae</taxon>
        <taxon>Ambispora</taxon>
    </lineage>
</organism>
<reference evidence="1" key="1">
    <citation type="submission" date="2021-06" db="EMBL/GenBank/DDBJ databases">
        <authorList>
            <person name="Kallberg Y."/>
            <person name="Tangrot J."/>
            <person name="Rosling A."/>
        </authorList>
    </citation>
    <scope>NUCLEOTIDE SEQUENCE</scope>
    <source>
        <strain evidence="1">MT106</strain>
    </source>
</reference>
<gene>
    <name evidence="1" type="ORF">AGERDE_LOCUS7183</name>
</gene>
<proteinExistence type="predicted"/>
<name>A0A9N9FUU4_9GLOM</name>